<evidence type="ECO:0000256" key="1">
    <source>
        <dbReference type="ARBA" id="ARBA00001971"/>
    </source>
</evidence>
<dbReference type="GO" id="GO:0016705">
    <property type="term" value="F:oxidoreductase activity, acting on paired donors, with incorporation or reduction of molecular oxygen"/>
    <property type="evidence" value="ECO:0007669"/>
    <property type="project" value="InterPro"/>
</dbReference>
<accession>A0A7J7P2P5</accession>
<dbReference type="AlphaFoldDB" id="A0A7J7P2P5"/>
<keyword evidence="5" id="KW-0479">Metal-binding</keyword>
<gene>
    <name evidence="11" type="ORF">GIB67_032437</name>
</gene>
<dbReference type="Proteomes" id="UP000541444">
    <property type="component" value="Unassembled WGS sequence"/>
</dbReference>
<evidence type="ECO:0000256" key="2">
    <source>
        <dbReference type="ARBA" id="ARBA00004370"/>
    </source>
</evidence>
<dbReference type="InterPro" id="IPR036396">
    <property type="entry name" value="Cyt_P450_sf"/>
</dbReference>
<dbReference type="InterPro" id="IPR001128">
    <property type="entry name" value="Cyt_P450"/>
</dbReference>
<proteinExistence type="inferred from homology"/>
<comment type="subcellular location">
    <subcellularLocation>
        <location evidence="2">Membrane</location>
    </subcellularLocation>
</comment>
<keyword evidence="8" id="KW-0503">Monooxygenase</keyword>
<dbReference type="GO" id="GO:0004497">
    <property type="term" value="F:monooxygenase activity"/>
    <property type="evidence" value="ECO:0007669"/>
    <property type="project" value="UniProtKB-KW"/>
</dbReference>
<keyword evidence="10" id="KW-0732">Signal</keyword>
<name>A0A7J7P2P5_9MAGN</name>
<comment type="similarity">
    <text evidence="3">Belongs to the cytochrome P450 family.</text>
</comment>
<sequence length="154" mass="17805">MSFLLWLWTVLVLVLVYTLNTFRSKYNKRSRLPPGPKGVPILGNLHMLGDFPHHDLHRLSKQHGSIMYLRLGFVPTIVVSSPQAAELFLKTHDLTFASRPFTEAAKYISYERKGLSFAAYGAYWRNIRRLCTLQLLSSNKIDSYKSLRKEEALY</sequence>
<feature type="signal peptide" evidence="10">
    <location>
        <begin position="1"/>
        <end position="18"/>
    </location>
</feature>
<dbReference type="PANTHER" id="PTHR47943:SF2">
    <property type="entry name" value="CYTOCHROME P450"/>
    <property type="match status" value="1"/>
</dbReference>
<evidence type="ECO:0000256" key="3">
    <source>
        <dbReference type="ARBA" id="ARBA00010617"/>
    </source>
</evidence>
<dbReference type="GO" id="GO:0020037">
    <property type="term" value="F:heme binding"/>
    <property type="evidence" value="ECO:0007669"/>
    <property type="project" value="InterPro"/>
</dbReference>
<feature type="chain" id="PRO_5029763344" description="Cytochrome P450" evidence="10">
    <location>
        <begin position="19"/>
        <end position="154"/>
    </location>
</feature>
<dbReference type="GO" id="GO:0016020">
    <property type="term" value="C:membrane"/>
    <property type="evidence" value="ECO:0007669"/>
    <property type="project" value="UniProtKB-SubCell"/>
</dbReference>
<dbReference type="GO" id="GO:0005506">
    <property type="term" value="F:iron ion binding"/>
    <property type="evidence" value="ECO:0007669"/>
    <property type="project" value="InterPro"/>
</dbReference>
<comment type="caution">
    <text evidence="11">The sequence shown here is derived from an EMBL/GenBank/DDBJ whole genome shotgun (WGS) entry which is preliminary data.</text>
</comment>
<evidence type="ECO:0000313" key="11">
    <source>
        <dbReference type="EMBL" id="KAF6173719.1"/>
    </source>
</evidence>
<keyword evidence="9" id="KW-0472">Membrane</keyword>
<dbReference type="OrthoDB" id="2789670at2759"/>
<protein>
    <recommendedName>
        <fullName evidence="13">Cytochrome P450</fullName>
    </recommendedName>
</protein>
<dbReference type="GO" id="GO:0044550">
    <property type="term" value="P:secondary metabolite biosynthetic process"/>
    <property type="evidence" value="ECO:0007669"/>
    <property type="project" value="UniProtKB-ARBA"/>
</dbReference>
<evidence type="ECO:0000256" key="8">
    <source>
        <dbReference type="ARBA" id="ARBA00023033"/>
    </source>
</evidence>
<keyword evidence="7" id="KW-0408">Iron</keyword>
<keyword evidence="4" id="KW-0349">Heme</keyword>
<evidence type="ECO:0008006" key="13">
    <source>
        <dbReference type="Google" id="ProtNLM"/>
    </source>
</evidence>
<evidence type="ECO:0000256" key="10">
    <source>
        <dbReference type="SAM" id="SignalP"/>
    </source>
</evidence>
<dbReference type="PANTHER" id="PTHR47943">
    <property type="entry name" value="CYTOCHROME P450 93A3-LIKE"/>
    <property type="match status" value="1"/>
</dbReference>
<evidence type="ECO:0000256" key="7">
    <source>
        <dbReference type="ARBA" id="ARBA00023004"/>
    </source>
</evidence>
<keyword evidence="12" id="KW-1185">Reference proteome</keyword>
<dbReference type="Gene3D" id="1.10.630.10">
    <property type="entry name" value="Cytochrome P450"/>
    <property type="match status" value="1"/>
</dbReference>
<evidence type="ECO:0000256" key="4">
    <source>
        <dbReference type="ARBA" id="ARBA00022617"/>
    </source>
</evidence>
<evidence type="ECO:0000256" key="9">
    <source>
        <dbReference type="ARBA" id="ARBA00023136"/>
    </source>
</evidence>
<organism evidence="11 12">
    <name type="scientific">Kingdonia uniflora</name>
    <dbReference type="NCBI Taxonomy" id="39325"/>
    <lineage>
        <taxon>Eukaryota</taxon>
        <taxon>Viridiplantae</taxon>
        <taxon>Streptophyta</taxon>
        <taxon>Embryophyta</taxon>
        <taxon>Tracheophyta</taxon>
        <taxon>Spermatophyta</taxon>
        <taxon>Magnoliopsida</taxon>
        <taxon>Ranunculales</taxon>
        <taxon>Circaeasteraceae</taxon>
        <taxon>Kingdonia</taxon>
    </lineage>
</organism>
<reference evidence="11 12" key="1">
    <citation type="journal article" date="2020" name="IScience">
        <title>Genome Sequencing of the Endangered Kingdonia uniflora (Circaeasteraceae, Ranunculales) Reveals Potential Mechanisms of Evolutionary Specialization.</title>
        <authorList>
            <person name="Sun Y."/>
            <person name="Deng T."/>
            <person name="Zhang A."/>
            <person name="Moore M.J."/>
            <person name="Landis J.B."/>
            <person name="Lin N."/>
            <person name="Zhang H."/>
            <person name="Zhang X."/>
            <person name="Huang J."/>
            <person name="Zhang X."/>
            <person name="Sun H."/>
            <person name="Wang H."/>
        </authorList>
    </citation>
    <scope>NUCLEOTIDE SEQUENCE [LARGE SCALE GENOMIC DNA]</scope>
    <source>
        <strain evidence="11">TB1705</strain>
        <tissue evidence="11">Leaf</tissue>
    </source>
</reference>
<evidence type="ECO:0000256" key="5">
    <source>
        <dbReference type="ARBA" id="ARBA00022723"/>
    </source>
</evidence>
<keyword evidence="6" id="KW-0560">Oxidoreductase</keyword>
<dbReference type="Pfam" id="PF00067">
    <property type="entry name" value="p450"/>
    <property type="match status" value="1"/>
</dbReference>
<evidence type="ECO:0000313" key="12">
    <source>
        <dbReference type="Proteomes" id="UP000541444"/>
    </source>
</evidence>
<dbReference type="EMBL" id="JACGCM010000329">
    <property type="protein sequence ID" value="KAF6173719.1"/>
    <property type="molecule type" value="Genomic_DNA"/>
</dbReference>
<evidence type="ECO:0000256" key="6">
    <source>
        <dbReference type="ARBA" id="ARBA00023002"/>
    </source>
</evidence>
<dbReference type="SUPFAM" id="SSF48264">
    <property type="entry name" value="Cytochrome P450"/>
    <property type="match status" value="1"/>
</dbReference>
<comment type="cofactor">
    <cofactor evidence="1">
        <name>heme</name>
        <dbReference type="ChEBI" id="CHEBI:30413"/>
    </cofactor>
</comment>